<proteinExistence type="predicted"/>
<protein>
    <recommendedName>
        <fullName evidence="2">diguanylate cyclase</fullName>
        <ecNumber evidence="2">2.7.7.65</ecNumber>
    </recommendedName>
</protein>
<feature type="modified residue" description="4-aspartylphosphate" evidence="4">
    <location>
        <position position="58"/>
    </location>
</feature>
<dbReference type="EMBL" id="PPGH01000037">
    <property type="protein sequence ID" value="PQJ95179.1"/>
    <property type="molecule type" value="Genomic_DNA"/>
</dbReference>
<accession>A0A2S7XN66</accession>
<comment type="caution">
    <text evidence="7">The sequence shown here is derived from an EMBL/GenBank/DDBJ whole genome shotgun (WGS) entry which is preliminary data.</text>
</comment>
<dbReference type="SMART" id="SM00448">
    <property type="entry name" value="REC"/>
    <property type="match status" value="1"/>
</dbReference>
<dbReference type="CDD" id="cd19920">
    <property type="entry name" value="REC_PA4781-like"/>
    <property type="match status" value="1"/>
</dbReference>
<keyword evidence="8" id="KW-1185">Reference proteome</keyword>
<dbReference type="SUPFAM" id="SSF55073">
    <property type="entry name" value="Nucleotide cyclase"/>
    <property type="match status" value="1"/>
</dbReference>
<dbReference type="Pfam" id="PF00990">
    <property type="entry name" value="GGDEF"/>
    <property type="match status" value="1"/>
</dbReference>
<dbReference type="PROSITE" id="PS50887">
    <property type="entry name" value="GGDEF"/>
    <property type="match status" value="1"/>
</dbReference>
<dbReference type="InterPro" id="IPR050469">
    <property type="entry name" value="Diguanylate_Cyclase"/>
</dbReference>
<dbReference type="Proteomes" id="UP000239936">
    <property type="component" value="Unassembled WGS sequence"/>
</dbReference>
<dbReference type="InterPro" id="IPR011006">
    <property type="entry name" value="CheY-like_superfamily"/>
</dbReference>
<evidence type="ECO:0000256" key="3">
    <source>
        <dbReference type="ARBA" id="ARBA00034247"/>
    </source>
</evidence>
<sequence length="311" mass="34721">MNELNNHRSTILIVDDVPNNIEILLGALERDYDTQFATSGAEALELIKSELPDLILLDVMMPGMDGYEVCRRLKDTPATQNIPIIFVTARDAIRDQEHGFNLGAVDYITKPYEISLLRARVRTHITLKRKSDLLETLVALDGLTGIPNRRRFDETLCIEWRRAIREQVPLALIMADVDQFKNYNDFYGHGAGDDCLRDVATCLVEAVRRPGDLAARYGGEEFAVILPDCDSTGAQYVAEQFRALVINRGIPHLRSSVANHVTISAGVAACIPAVADAPEELLKTADLALYQAKWNGRNRVYQSVINHIHLN</sequence>
<comment type="catalytic activity">
    <reaction evidence="3">
        <text>2 GTP = 3',3'-c-di-GMP + 2 diphosphate</text>
        <dbReference type="Rhea" id="RHEA:24898"/>
        <dbReference type="ChEBI" id="CHEBI:33019"/>
        <dbReference type="ChEBI" id="CHEBI:37565"/>
        <dbReference type="ChEBI" id="CHEBI:58805"/>
        <dbReference type="EC" id="2.7.7.65"/>
    </reaction>
</comment>
<dbReference type="NCBIfam" id="TIGR00254">
    <property type="entry name" value="GGDEF"/>
    <property type="match status" value="1"/>
</dbReference>
<evidence type="ECO:0000256" key="4">
    <source>
        <dbReference type="PROSITE-ProRule" id="PRU00169"/>
    </source>
</evidence>
<dbReference type="FunFam" id="3.30.70.270:FF:000001">
    <property type="entry name" value="Diguanylate cyclase domain protein"/>
    <property type="match status" value="1"/>
</dbReference>
<dbReference type="GO" id="GO:0052621">
    <property type="term" value="F:diguanylate cyclase activity"/>
    <property type="evidence" value="ECO:0007669"/>
    <property type="project" value="UniProtKB-EC"/>
</dbReference>
<gene>
    <name evidence="7" type="ORF">CXB77_12915</name>
</gene>
<dbReference type="GO" id="GO:0000160">
    <property type="term" value="P:phosphorelay signal transduction system"/>
    <property type="evidence" value="ECO:0007669"/>
    <property type="project" value="InterPro"/>
</dbReference>
<dbReference type="SUPFAM" id="SSF52172">
    <property type="entry name" value="CheY-like"/>
    <property type="match status" value="1"/>
</dbReference>
<feature type="domain" description="Response regulatory" evidence="5">
    <location>
        <begin position="10"/>
        <end position="125"/>
    </location>
</feature>
<organism evidence="7 8">
    <name type="scientific">Chromatium okenii</name>
    <dbReference type="NCBI Taxonomy" id="61644"/>
    <lineage>
        <taxon>Bacteria</taxon>
        <taxon>Pseudomonadati</taxon>
        <taxon>Pseudomonadota</taxon>
        <taxon>Gammaproteobacteria</taxon>
        <taxon>Chromatiales</taxon>
        <taxon>Chromatiaceae</taxon>
        <taxon>Chromatium</taxon>
    </lineage>
</organism>
<name>A0A2S7XN66_9GAMM</name>
<dbReference type="PROSITE" id="PS50110">
    <property type="entry name" value="RESPONSE_REGULATORY"/>
    <property type="match status" value="1"/>
</dbReference>
<dbReference type="Gene3D" id="3.40.50.2300">
    <property type="match status" value="1"/>
</dbReference>
<evidence type="ECO:0000256" key="2">
    <source>
        <dbReference type="ARBA" id="ARBA00012528"/>
    </source>
</evidence>
<evidence type="ECO:0000313" key="7">
    <source>
        <dbReference type="EMBL" id="PQJ95179.1"/>
    </source>
</evidence>
<dbReference type="Gene3D" id="3.30.70.270">
    <property type="match status" value="1"/>
</dbReference>
<keyword evidence="4" id="KW-0597">Phosphoprotein</keyword>
<dbReference type="GO" id="GO:0005886">
    <property type="term" value="C:plasma membrane"/>
    <property type="evidence" value="ECO:0007669"/>
    <property type="project" value="TreeGrafter"/>
</dbReference>
<dbReference type="GO" id="GO:0043709">
    <property type="term" value="P:cell adhesion involved in single-species biofilm formation"/>
    <property type="evidence" value="ECO:0007669"/>
    <property type="project" value="TreeGrafter"/>
</dbReference>
<dbReference type="CDD" id="cd01949">
    <property type="entry name" value="GGDEF"/>
    <property type="match status" value="1"/>
</dbReference>
<evidence type="ECO:0000256" key="1">
    <source>
        <dbReference type="ARBA" id="ARBA00001946"/>
    </source>
</evidence>
<dbReference type="PANTHER" id="PTHR45138:SF9">
    <property type="entry name" value="DIGUANYLATE CYCLASE DGCM-RELATED"/>
    <property type="match status" value="1"/>
</dbReference>
<dbReference type="OrthoDB" id="9812260at2"/>
<dbReference type="EC" id="2.7.7.65" evidence="2"/>
<evidence type="ECO:0000259" key="6">
    <source>
        <dbReference type="PROSITE" id="PS50887"/>
    </source>
</evidence>
<dbReference type="AlphaFoldDB" id="A0A2S7XN66"/>
<dbReference type="SMART" id="SM00267">
    <property type="entry name" value="GGDEF"/>
    <property type="match status" value="1"/>
</dbReference>
<comment type="cofactor">
    <cofactor evidence="1">
        <name>Mg(2+)</name>
        <dbReference type="ChEBI" id="CHEBI:18420"/>
    </cofactor>
</comment>
<dbReference type="InterPro" id="IPR043128">
    <property type="entry name" value="Rev_trsase/Diguanyl_cyclase"/>
</dbReference>
<evidence type="ECO:0000313" key="8">
    <source>
        <dbReference type="Proteomes" id="UP000239936"/>
    </source>
</evidence>
<reference evidence="7 8" key="1">
    <citation type="submission" date="2018-01" db="EMBL/GenBank/DDBJ databases">
        <title>The complete genome sequence of Chromatium okenii LaCa, a purple sulfur bacterium with a turbulent life.</title>
        <authorList>
            <person name="Luedin S.M."/>
            <person name="Liechti N."/>
            <person name="Storelli N."/>
            <person name="Danza F."/>
            <person name="Wittwer M."/>
            <person name="Pothier J.F."/>
            <person name="Tonolla M.A."/>
        </authorList>
    </citation>
    <scope>NUCLEOTIDE SEQUENCE [LARGE SCALE GENOMIC DNA]</scope>
    <source>
        <strain evidence="7 8">LaCa</strain>
    </source>
</reference>
<dbReference type="Pfam" id="PF00072">
    <property type="entry name" value="Response_reg"/>
    <property type="match status" value="1"/>
</dbReference>
<dbReference type="InterPro" id="IPR001789">
    <property type="entry name" value="Sig_transdc_resp-reg_receiver"/>
</dbReference>
<dbReference type="GO" id="GO:1902201">
    <property type="term" value="P:negative regulation of bacterial-type flagellum-dependent cell motility"/>
    <property type="evidence" value="ECO:0007669"/>
    <property type="project" value="TreeGrafter"/>
</dbReference>
<dbReference type="RefSeq" id="WP_105074231.1">
    <property type="nucleotide sequence ID" value="NZ_PPGH01000037.1"/>
</dbReference>
<feature type="domain" description="GGDEF" evidence="6">
    <location>
        <begin position="168"/>
        <end position="305"/>
    </location>
</feature>
<dbReference type="InterPro" id="IPR029787">
    <property type="entry name" value="Nucleotide_cyclase"/>
</dbReference>
<dbReference type="PANTHER" id="PTHR45138">
    <property type="entry name" value="REGULATORY COMPONENTS OF SENSORY TRANSDUCTION SYSTEM"/>
    <property type="match status" value="1"/>
</dbReference>
<evidence type="ECO:0000259" key="5">
    <source>
        <dbReference type="PROSITE" id="PS50110"/>
    </source>
</evidence>
<dbReference type="InterPro" id="IPR000160">
    <property type="entry name" value="GGDEF_dom"/>
</dbReference>